<keyword evidence="6 7" id="KW-0030">Aminoacyl-tRNA synthetase</keyword>
<dbReference type="Gene3D" id="1.10.10.350">
    <property type="match status" value="1"/>
</dbReference>
<comment type="subunit">
    <text evidence="7">Monomer.</text>
</comment>
<evidence type="ECO:0000256" key="4">
    <source>
        <dbReference type="ARBA" id="ARBA00022840"/>
    </source>
</evidence>
<feature type="short sequence motif" description="'KMSKS' region" evidence="7">
    <location>
        <begin position="257"/>
        <end position="261"/>
    </location>
</feature>
<dbReference type="OrthoDB" id="9807503at2"/>
<gene>
    <name evidence="7" type="primary">gltX</name>
    <name evidence="10" type="ORF">AN477_10850</name>
</gene>
<evidence type="ECO:0000259" key="8">
    <source>
        <dbReference type="Pfam" id="PF00749"/>
    </source>
</evidence>
<feature type="short sequence motif" description="'HIGH' region" evidence="7">
    <location>
        <begin position="16"/>
        <end position="26"/>
    </location>
</feature>
<feature type="binding site" evidence="7">
    <location>
        <position position="260"/>
    </location>
    <ligand>
        <name>ATP</name>
        <dbReference type="ChEBI" id="CHEBI:30616"/>
    </ligand>
</feature>
<feature type="domain" description="Glutamyl/glutaminyl-tRNA synthetase class Ib catalytic" evidence="8">
    <location>
        <begin position="10"/>
        <end position="326"/>
    </location>
</feature>
<dbReference type="NCBIfam" id="TIGR00464">
    <property type="entry name" value="gltX_bact"/>
    <property type="match status" value="1"/>
</dbReference>
<proteinExistence type="inferred from homology"/>
<comment type="subcellular location">
    <subcellularLocation>
        <location evidence="7">Cytoplasm</location>
    </subcellularLocation>
</comment>
<keyword evidence="2 7" id="KW-0436">Ligase</keyword>
<dbReference type="SUPFAM" id="SSF48163">
    <property type="entry name" value="An anticodon-binding domain of class I aminoacyl-tRNA synthetases"/>
    <property type="match status" value="1"/>
</dbReference>
<dbReference type="SUPFAM" id="SSF52374">
    <property type="entry name" value="Nucleotidylyl transferase"/>
    <property type="match status" value="1"/>
</dbReference>
<dbReference type="PRINTS" id="PR00987">
    <property type="entry name" value="TRNASYNTHGLU"/>
</dbReference>
<feature type="binding site" evidence="7">
    <location>
        <position position="142"/>
    </location>
    <ligand>
        <name>Zn(2+)</name>
        <dbReference type="ChEBI" id="CHEBI:29105"/>
    </ligand>
</feature>
<dbReference type="InterPro" id="IPR033910">
    <property type="entry name" value="GluRS_core"/>
</dbReference>
<organism evidence="10 11">
    <name type="scientific">Alicyclobacillus ferrooxydans</name>
    <dbReference type="NCBI Taxonomy" id="471514"/>
    <lineage>
        <taxon>Bacteria</taxon>
        <taxon>Bacillati</taxon>
        <taxon>Bacillota</taxon>
        <taxon>Bacilli</taxon>
        <taxon>Bacillales</taxon>
        <taxon>Alicyclobacillaceae</taxon>
        <taxon>Alicyclobacillus</taxon>
    </lineage>
</organism>
<comment type="caution">
    <text evidence="10">The sequence shown here is derived from an EMBL/GenBank/DDBJ whole genome shotgun (WGS) entry which is preliminary data.</text>
</comment>
<evidence type="ECO:0000256" key="1">
    <source>
        <dbReference type="ARBA" id="ARBA00007894"/>
    </source>
</evidence>
<feature type="binding site" evidence="7">
    <location>
        <position position="140"/>
    </location>
    <ligand>
        <name>Zn(2+)</name>
        <dbReference type="ChEBI" id="CHEBI:29105"/>
    </ligand>
</feature>
<dbReference type="Gene3D" id="3.40.50.620">
    <property type="entry name" value="HUPs"/>
    <property type="match status" value="1"/>
</dbReference>
<dbReference type="HAMAP" id="MF_00022">
    <property type="entry name" value="Glu_tRNA_synth_type1"/>
    <property type="match status" value="1"/>
</dbReference>
<feature type="domain" description="Aminoacyl-tRNA synthetase class I anticodon-binding" evidence="9">
    <location>
        <begin position="359"/>
        <end position="486"/>
    </location>
</feature>
<dbReference type="GO" id="GO:0006424">
    <property type="term" value="P:glutamyl-tRNA aminoacylation"/>
    <property type="evidence" value="ECO:0007669"/>
    <property type="project" value="UniProtKB-UniRule"/>
</dbReference>
<keyword evidence="4 7" id="KW-0067">ATP-binding</keyword>
<evidence type="ECO:0000256" key="7">
    <source>
        <dbReference type="HAMAP-Rule" id="MF_00022"/>
    </source>
</evidence>
<dbReference type="GO" id="GO:0004818">
    <property type="term" value="F:glutamate-tRNA ligase activity"/>
    <property type="evidence" value="ECO:0007669"/>
    <property type="project" value="UniProtKB-UniRule"/>
</dbReference>
<evidence type="ECO:0000256" key="5">
    <source>
        <dbReference type="ARBA" id="ARBA00022917"/>
    </source>
</evidence>
<keyword evidence="5 7" id="KW-0648">Protein biosynthesis</keyword>
<comment type="similarity">
    <text evidence="1 7">Belongs to the class-I aminoacyl-tRNA synthetase family. Glutamate--tRNA ligase type 1 subfamily.</text>
</comment>
<dbReference type="CDD" id="cd00808">
    <property type="entry name" value="GluRS_core"/>
    <property type="match status" value="1"/>
</dbReference>
<dbReference type="Pfam" id="PF00749">
    <property type="entry name" value="tRNA-synt_1c"/>
    <property type="match status" value="1"/>
</dbReference>
<evidence type="ECO:0000313" key="10">
    <source>
        <dbReference type="EMBL" id="KPV43667.1"/>
    </source>
</evidence>
<dbReference type="InterPro" id="IPR020751">
    <property type="entry name" value="aa-tRNA-synth_I_codon-bd_sub2"/>
</dbReference>
<evidence type="ECO:0000256" key="2">
    <source>
        <dbReference type="ARBA" id="ARBA00022598"/>
    </source>
</evidence>
<dbReference type="RefSeq" id="WP_054969185.1">
    <property type="nucleotide sequence ID" value="NZ_LJCO01000046.1"/>
</dbReference>
<comment type="cofactor">
    <cofactor evidence="7">
        <name>Zn(2+)</name>
        <dbReference type="ChEBI" id="CHEBI:29105"/>
    </cofactor>
    <text evidence="7">Binds 1 zinc ion per subunit.</text>
</comment>
<dbReference type="InterPro" id="IPR004527">
    <property type="entry name" value="Glu-tRNA-ligase_bac/mito"/>
</dbReference>
<dbReference type="GO" id="GO:0000049">
    <property type="term" value="F:tRNA binding"/>
    <property type="evidence" value="ECO:0007669"/>
    <property type="project" value="InterPro"/>
</dbReference>
<dbReference type="InterPro" id="IPR000924">
    <property type="entry name" value="Glu/Gln-tRNA-synth"/>
</dbReference>
<dbReference type="PANTHER" id="PTHR43311:SF2">
    <property type="entry name" value="GLUTAMATE--TRNA LIGASE, MITOCHONDRIAL-RELATED"/>
    <property type="match status" value="1"/>
</dbReference>
<dbReference type="GO" id="GO:0005524">
    <property type="term" value="F:ATP binding"/>
    <property type="evidence" value="ECO:0007669"/>
    <property type="project" value="UniProtKB-UniRule"/>
</dbReference>
<dbReference type="PROSITE" id="PS00178">
    <property type="entry name" value="AA_TRNA_LIGASE_I"/>
    <property type="match status" value="1"/>
</dbReference>
<dbReference type="EMBL" id="LJCO01000046">
    <property type="protein sequence ID" value="KPV43667.1"/>
    <property type="molecule type" value="Genomic_DNA"/>
</dbReference>
<evidence type="ECO:0000256" key="6">
    <source>
        <dbReference type="ARBA" id="ARBA00023146"/>
    </source>
</evidence>
<feature type="binding site" evidence="7">
    <location>
        <position position="113"/>
    </location>
    <ligand>
        <name>Zn(2+)</name>
        <dbReference type="ChEBI" id="CHEBI:29105"/>
    </ligand>
</feature>
<accession>A0A0P9CD67</accession>
<dbReference type="FunFam" id="3.40.50.620:FF:000045">
    <property type="entry name" value="Glutamate--tRNA ligase, mitochondrial"/>
    <property type="match status" value="1"/>
</dbReference>
<dbReference type="Pfam" id="PF19269">
    <property type="entry name" value="Anticodon_2"/>
    <property type="match status" value="1"/>
</dbReference>
<keyword evidence="3 7" id="KW-0547">Nucleotide-binding</keyword>
<dbReference type="EC" id="6.1.1.17" evidence="7"/>
<dbReference type="PATRIC" id="fig|471514.4.peg.1972"/>
<evidence type="ECO:0000259" key="9">
    <source>
        <dbReference type="Pfam" id="PF19269"/>
    </source>
</evidence>
<reference evidence="10 11" key="1">
    <citation type="submission" date="2015-09" db="EMBL/GenBank/DDBJ databases">
        <title>Draft genome sequence of Alicyclobacillus ferrooxydans DSM 22381.</title>
        <authorList>
            <person name="Hemp J."/>
        </authorList>
    </citation>
    <scope>NUCLEOTIDE SEQUENCE [LARGE SCALE GENOMIC DNA]</scope>
    <source>
        <strain evidence="10 11">TC-34</strain>
    </source>
</reference>
<dbReference type="GO" id="GO:0005829">
    <property type="term" value="C:cytosol"/>
    <property type="evidence" value="ECO:0007669"/>
    <property type="project" value="TreeGrafter"/>
</dbReference>
<keyword evidence="7" id="KW-0479">Metal-binding</keyword>
<dbReference type="GO" id="GO:0008270">
    <property type="term" value="F:zinc ion binding"/>
    <property type="evidence" value="ECO:0007669"/>
    <property type="project" value="UniProtKB-UniRule"/>
</dbReference>
<keyword evidence="7" id="KW-0862">Zinc</keyword>
<keyword evidence="11" id="KW-1185">Reference proteome</keyword>
<sequence length="502" mass="57361">MADKVVQSPVRVRFAPSPTGSLHIGGARTAYFNWLFARKHQGVFVLRIDDTDKQRSTEDSYRQILESFRWLNIDWDEGPEIGGPYGPYRQSERQHIYRAQLERLIAEDKVYPCFCTQEELAAQREDAQKRGETPRYSGRCRHLSNDERRARIERGERPAYRIQSPTAGTTVVHDIIRGDVEFQNTELDDFIVWKADDTPTYHFASCVDDALMAITHVIRAEEHLSNTPRHVALFTALGFPVPLFAHVPMILAPDRSKLSKRHGATSVEEYRQQGILPEALVNYLLLLGFSPGDDKELLTRDEAVSVFDLERVARHAAVYDIKKLEWLNAHYLRHMSLDVLLDSIWPLLEARGWVHEAMTREQLTWVRTLAGAMQERSKSFEELVASLNCYFDRVRDFDIKGVRKHFSRQDVSTHLRTAADVLGDVHPFIVPRIEEVYRKLIHELGLKTGELIHPSRLALTGVTIGPGLFDVMALLGREVCQARLRETAGKIEAGAFALETTK</sequence>
<feature type="binding site" evidence="7">
    <location>
        <position position="115"/>
    </location>
    <ligand>
        <name>Zn(2+)</name>
        <dbReference type="ChEBI" id="CHEBI:29105"/>
    </ligand>
</feature>
<name>A0A0P9CD67_9BACL</name>
<dbReference type="PANTHER" id="PTHR43311">
    <property type="entry name" value="GLUTAMATE--TRNA LIGASE"/>
    <property type="match status" value="1"/>
</dbReference>
<dbReference type="Proteomes" id="UP000050482">
    <property type="component" value="Unassembled WGS sequence"/>
</dbReference>
<dbReference type="InterPro" id="IPR001412">
    <property type="entry name" value="aa-tRNA-synth_I_CS"/>
</dbReference>
<evidence type="ECO:0000313" key="11">
    <source>
        <dbReference type="Proteomes" id="UP000050482"/>
    </source>
</evidence>
<comment type="catalytic activity">
    <reaction evidence="7">
        <text>tRNA(Glu) + L-glutamate + ATP = L-glutamyl-tRNA(Glu) + AMP + diphosphate</text>
        <dbReference type="Rhea" id="RHEA:23540"/>
        <dbReference type="Rhea" id="RHEA-COMP:9663"/>
        <dbReference type="Rhea" id="RHEA-COMP:9680"/>
        <dbReference type="ChEBI" id="CHEBI:29985"/>
        <dbReference type="ChEBI" id="CHEBI:30616"/>
        <dbReference type="ChEBI" id="CHEBI:33019"/>
        <dbReference type="ChEBI" id="CHEBI:78442"/>
        <dbReference type="ChEBI" id="CHEBI:78520"/>
        <dbReference type="ChEBI" id="CHEBI:456215"/>
        <dbReference type="EC" id="6.1.1.17"/>
    </reaction>
</comment>
<dbReference type="AlphaFoldDB" id="A0A0P9CD67"/>
<dbReference type="InterPro" id="IPR045462">
    <property type="entry name" value="aa-tRNA-synth_I_cd-bd"/>
</dbReference>
<evidence type="ECO:0000256" key="3">
    <source>
        <dbReference type="ARBA" id="ARBA00022741"/>
    </source>
</evidence>
<protein>
    <recommendedName>
        <fullName evidence="7">Glutamate--tRNA ligase</fullName>
        <ecNumber evidence="7">6.1.1.17</ecNumber>
    </recommendedName>
    <alternativeName>
        <fullName evidence="7">Glutamyl-tRNA synthetase</fullName>
        <shortName evidence="7">GluRS</shortName>
    </alternativeName>
</protein>
<dbReference type="STRING" id="471514.AN477_10850"/>
<comment type="function">
    <text evidence="7">Catalyzes the attachment of glutamate to tRNA(Glu) in a two-step reaction: glutamate is first activated by ATP to form Glu-AMP and then transferred to the acceptor end of tRNA(Glu).</text>
</comment>
<dbReference type="InterPro" id="IPR049940">
    <property type="entry name" value="GluQ/Sye"/>
</dbReference>
<dbReference type="InterPro" id="IPR008925">
    <property type="entry name" value="aa_tRNA-synth_I_cd-bd_sf"/>
</dbReference>
<keyword evidence="7" id="KW-0963">Cytoplasm</keyword>
<dbReference type="InterPro" id="IPR014729">
    <property type="entry name" value="Rossmann-like_a/b/a_fold"/>
</dbReference>
<dbReference type="InterPro" id="IPR020058">
    <property type="entry name" value="Glu/Gln-tRNA-synth_Ib_cat-dom"/>
</dbReference>